<dbReference type="GO" id="GO:0005262">
    <property type="term" value="F:calcium channel activity"/>
    <property type="evidence" value="ECO:0000318"/>
    <property type="project" value="GO_Central"/>
</dbReference>
<evidence type="ECO:0000259" key="6">
    <source>
        <dbReference type="Pfam" id="PF01699"/>
    </source>
</evidence>
<dbReference type="GO" id="GO:0008273">
    <property type="term" value="F:calcium, potassium:sodium antiporter activity"/>
    <property type="evidence" value="ECO:0000318"/>
    <property type="project" value="GO_Central"/>
</dbReference>
<evidence type="ECO:0000256" key="3">
    <source>
        <dbReference type="ARBA" id="ARBA00022989"/>
    </source>
</evidence>
<dbReference type="InterPro" id="IPR044880">
    <property type="entry name" value="NCX_ion-bd_dom_sf"/>
</dbReference>
<feature type="domain" description="Sodium/calcium exchanger membrane region" evidence="6">
    <location>
        <begin position="74"/>
        <end position="211"/>
    </location>
</feature>
<feature type="transmembrane region" description="Helical" evidence="5">
    <location>
        <begin position="145"/>
        <end position="163"/>
    </location>
</feature>
<dbReference type="Gene3D" id="1.20.1420.30">
    <property type="entry name" value="NCX, central ion-binding region"/>
    <property type="match status" value="2"/>
</dbReference>
<dbReference type="PhylomeDB" id="P72945"/>
<feature type="transmembrane region" description="Helical" evidence="5">
    <location>
        <begin position="170"/>
        <end position="187"/>
    </location>
</feature>
<dbReference type="KEGG" id="syn:slr0681"/>
<dbReference type="EnsemblBacteria" id="BAA16962">
    <property type="protein sequence ID" value="BAA16962"/>
    <property type="gene ID" value="BAA16962"/>
</dbReference>
<evidence type="ECO:0000256" key="5">
    <source>
        <dbReference type="SAM" id="Phobius"/>
    </source>
</evidence>
<accession>P72945</accession>
<dbReference type="AlphaFoldDB" id="P72945"/>
<sequence length="433" mass="46306">MVCSIVTAIFKPKKPSCLPPCRNQILAMATPNRPLINFSVRSSGFTFGPYKRQVRFFHLGLLRANMMTWLTIPFLILGLGILVAGAEILVKGASRIALMAGLSPLIIGLTIVAYGTSMPEMVVSLQAAIAGQADISIGNVVGSNIFNVLLILGVCSIITPLIVAQQLIRLDIPILIGVSGLLLMFGWDGQISRVDGVILASGAILYTTFLIRQSKKENNPDVTEEYLKEFGEPVPKTGKQIFIQIAYVVGGVALLVLGSSLLVKSSVAIAKSLGISELVIGLTLIAAGTSLPELATSVVASYRGERDIAVGNVVGSNIFNILAVLGFAAIFSPNGIQVSNSAFNFDIPVMFAVALVCLPVFITGRLIDRWEGFLFLFYYIAYTAYLVLDATHNQNLHIFNNVILFVVIPATAIALGLSLIPDLVRGKKNDTGI</sequence>
<feature type="transmembrane region" description="Helical" evidence="5">
    <location>
        <begin position="343"/>
        <end position="361"/>
    </location>
</feature>
<keyword evidence="8" id="KW-1185">Reference proteome</keyword>
<dbReference type="FunFam" id="1.20.1420.30:FF:000051">
    <property type="entry name" value="Na+/Ca+ antiporter, CaCA family"/>
    <property type="match status" value="1"/>
</dbReference>
<dbReference type="PANTHER" id="PTHR10846:SF8">
    <property type="entry name" value="INNER MEMBRANE PROTEIN YRBG"/>
    <property type="match status" value="1"/>
</dbReference>
<proteinExistence type="predicted"/>
<dbReference type="InterPro" id="IPR004481">
    <property type="entry name" value="K/Na/Ca-exchanger"/>
</dbReference>
<dbReference type="EMBL" id="BA000022">
    <property type="protein sequence ID" value="BAA16962.1"/>
    <property type="molecule type" value="Genomic_DNA"/>
</dbReference>
<dbReference type="PaxDb" id="1148-1652037"/>
<keyword evidence="4 5" id="KW-0472">Membrane</keyword>
<dbReference type="GO" id="GO:0005886">
    <property type="term" value="C:plasma membrane"/>
    <property type="evidence" value="ECO:0000318"/>
    <property type="project" value="GO_Central"/>
</dbReference>
<feature type="transmembrane region" description="Helical" evidence="5">
    <location>
        <begin position="308"/>
        <end position="331"/>
    </location>
</feature>
<protein>
    <submittedName>
        <fullName evidence="7">Slr0681 protein</fullName>
    </submittedName>
</protein>
<name>P72945_SYNY3</name>
<feature type="transmembrane region" description="Helical" evidence="5">
    <location>
        <begin position="373"/>
        <end position="392"/>
    </location>
</feature>
<dbReference type="GO" id="GO:0070588">
    <property type="term" value="P:calcium ion transmembrane transport"/>
    <property type="evidence" value="ECO:0000318"/>
    <property type="project" value="GO_Central"/>
</dbReference>
<dbReference type="SMR" id="P72945"/>
<evidence type="ECO:0000256" key="1">
    <source>
        <dbReference type="ARBA" id="ARBA00004141"/>
    </source>
</evidence>
<dbReference type="Proteomes" id="UP000001425">
    <property type="component" value="Chromosome"/>
</dbReference>
<dbReference type="NCBIfam" id="TIGR00367">
    <property type="entry name" value="calcium/sodium antiporter"/>
    <property type="match status" value="1"/>
</dbReference>
<keyword evidence="2 5" id="KW-0812">Transmembrane</keyword>
<evidence type="ECO:0000313" key="7">
    <source>
        <dbReference type="EMBL" id="BAA16962.1"/>
    </source>
</evidence>
<reference evidence="7 8" key="1">
    <citation type="journal article" date="1995" name="DNA Res.">
        <title>Sequence analysis of the genome of the unicellular cyanobacterium Synechocystis sp. strain PCC6803. I. Sequence features in the 1 Mb region from map positions 64% to 92% of the genome.</title>
        <authorList>
            <person name="Kaneko T."/>
            <person name="Tanaka A."/>
            <person name="Sato S."/>
            <person name="Kotani H."/>
            <person name="Sazuka T."/>
            <person name="Miyajima N."/>
            <person name="Sugiura M."/>
            <person name="Tabata S."/>
        </authorList>
    </citation>
    <scope>NUCLEOTIDE SEQUENCE [LARGE SCALE GENOMIC DNA]</scope>
    <source>
        <strain evidence="8">ATCC 27184 / PCC 6803 / Kazusa</strain>
    </source>
</reference>
<evidence type="ECO:0000256" key="4">
    <source>
        <dbReference type="ARBA" id="ARBA00023136"/>
    </source>
</evidence>
<dbReference type="InterPro" id="IPR004837">
    <property type="entry name" value="NaCa_Exmemb"/>
</dbReference>
<dbReference type="STRING" id="1148.gene:10497822"/>
<feature type="domain" description="Sodium/calcium exchanger membrane region" evidence="6">
    <location>
        <begin position="245"/>
        <end position="387"/>
    </location>
</feature>
<feature type="transmembrane region" description="Helical" evidence="5">
    <location>
        <begin position="96"/>
        <end position="115"/>
    </location>
</feature>
<keyword evidence="3 5" id="KW-1133">Transmembrane helix</keyword>
<dbReference type="PIR" id="S74922">
    <property type="entry name" value="S74922"/>
</dbReference>
<dbReference type="InParanoid" id="P72945"/>
<evidence type="ECO:0000313" key="8">
    <source>
        <dbReference type="Proteomes" id="UP000001425"/>
    </source>
</evidence>
<feature type="transmembrane region" description="Helical" evidence="5">
    <location>
        <begin position="66"/>
        <end position="89"/>
    </location>
</feature>
<dbReference type="GO" id="GO:0006874">
    <property type="term" value="P:intracellular calcium ion homeostasis"/>
    <property type="evidence" value="ECO:0000318"/>
    <property type="project" value="GO_Central"/>
</dbReference>
<organism evidence="7 8">
    <name type="scientific">Synechocystis sp. (strain ATCC 27184 / PCC 6803 / Kazusa)</name>
    <dbReference type="NCBI Taxonomy" id="1111708"/>
    <lineage>
        <taxon>Bacteria</taxon>
        <taxon>Bacillati</taxon>
        <taxon>Cyanobacteriota</taxon>
        <taxon>Cyanophyceae</taxon>
        <taxon>Synechococcales</taxon>
        <taxon>Merismopediaceae</taxon>
        <taxon>Synechocystis</taxon>
    </lineage>
</organism>
<feature type="transmembrane region" description="Helical" evidence="5">
    <location>
        <begin position="241"/>
        <end position="262"/>
    </location>
</feature>
<reference evidence="7 8" key="2">
    <citation type="journal article" date="1996" name="DNA Res.">
        <title>Sequence analysis of the genome of the unicellular cyanobacterium Synechocystis sp. strain PCC6803. II. Sequence determination of the entire genome and assignment of potential protein-coding regions.</title>
        <authorList>
            <person name="Kaneko T."/>
            <person name="Sato S."/>
            <person name="Kotani H."/>
            <person name="Tanaka A."/>
            <person name="Asamizu E."/>
            <person name="Nakamura Y."/>
            <person name="Miyajima N."/>
            <person name="Hirosawa M."/>
            <person name="Sugiura M."/>
            <person name="Sasamoto S."/>
            <person name="Kimura T."/>
            <person name="Hosouchi T."/>
            <person name="Matsuno A."/>
            <person name="Muraki A."/>
            <person name="Nakazaki N."/>
            <person name="Naruo K."/>
            <person name="Okumura S."/>
            <person name="Shimpo S."/>
            <person name="Takeuchi C."/>
            <person name="Wada T."/>
            <person name="Watanabe A."/>
            <person name="Yamada M."/>
            <person name="Yasuda M."/>
            <person name="Tabata S."/>
        </authorList>
    </citation>
    <scope>NUCLEOTIDE SEQUENCE [LARGE SCALE GENOMIC DNA]</scope>
    <source>
        <strain evidence="8">ATCC 27184 / PCC 6803 / Kazusa</strain>
    </source>
</reference>
<feature type="transmembrane region" description="Helical" evidence="5">
    <location>
        <begin position="398"/>
        <end position="420"/>
    </location>
</feature>
<dbReference type="PANTHER" id="PTHR10846">
    <property type="entry name" value="SODIUM/POTASSIUM/CALCIUM EXCHANGER"/>
    <property type="match status" value="1"/>
</dbReference>
<evidence type="ECO:0000256" key="2">
    <source>
        <dbReference type="ARBA" id="ARBA00022692"/>
    </source>
</evidence>
<dbReference type="Gene3D" id="6.10.280.80">
    <property type="entry name" value="NCX, peripheral helical region"/>
    <property type="match status" value="1"/>
</dbReference>
<feature type="transmembrane region" description="Helical" evidence="5">
    <location>
        <begin position="193"/>
        <end position="211"/>
    </location>
</feature>
<gene>
    <name evidence="7" type="ordered locus">slr0681</name>
</gene>
<dbReference type="Pfam" id="PF01699">
    <property type="entry name" value="Na_Ca_ex"/>
    <property type="match status" value="2"/>
</dbReference>
<comment type="subcellular location">
    <subcellularLocation>
        <location evidence="1">Membrane</location>
        <topology evidence="1">Multi-pass membrane protein</topology>
    </subcellularLocation>
</comment>
<dbReference type="eggNOG" id="COG0530">
    <property type="taxonomic scope" value="Bacteria"/>
</dbReference>
<dbReference type="IntAct" id="P72945">
    <property type="interactions" value="1"/>
</dbReference>